<reference evidence="2 3" key="1">
    <citation type="submission" date="2024-09" db="EMBL/GenBank/DDBJ databases">
        <authorList>
            <person name="Sun Q."/>
            <person name="Mori K."/>
        </authorList>
    </citation>
    <scope>NUCLEOTIDE SEQUENCE [LARGE SCALE GENOMIC DNA]</scope>
    <source>
        <strain evidence="2 3">KCTC 23315</strain>
    </source>
</reference>
<evidence type="ECO:0000313" key="2">
    <source>
        <dbReference type="EMBL" id="MFC0047507.1"/>
    </source>
</evidence>
<keyword evidence="1" id="KW-0472">Membrane</keyword>
<protein>
    <submittedName>
        <fullName evidence="2">Uncharacterized protein</fullName>
    </submittedName>
</protein>
<sequence length="74" mass="8569">MDIWFSLILLGASQIILCWYSYQLAIEKGYPALLFAGAGLLPLLNLFALMLLLLLPDRRLAEHQLYFSKFRQRP</sequence>
<feature type="transmembrane region" description="Helical" evidence="1">
    <location>
        <begin position="7"/>
        <end position="26"/>
    </location>
</feature>
<dbReference type="RefSeq" id="WP_377240865.1">
    <property type="nucleotide sequence ID" value="NZ_JBHLXP010000001.1"/>
</dbReference>
<dbReference type="EMBL" id="JBHLXP010000001">
    <property type="protein sequence ID" value="MFC0047507.1"/>
    <property type="molecule type" value="Genomic_DNA"/>
</dbReference>
<organism evidence="2 3">
    <name type="scientific">Rheinheimera tilapiae</name>
    <dbReference type="NCBI Taxonomy" id="875043"/>
    <lineage>
        <taxon>Bacteria</taxon>
        <taxon>Pseudomonadati</taxon>
        <taxon>Pseudomonadota</taxon>
        <taxon>Gammaproteobacteria</taxon>
        <taxon>Chromatiales</taxon>
        <taxon>Chromatiaceae</taxon>
        <taxon>Rheinheimera</taxon>
    </lineage>
</organism>
<keyword evidence="3" id="KW-1185">Reference proteome</keyword>
<name>A0ABV6B9G7_9GAMM</name>
<accession>A0ABV6B9G7</accession>
<keyword evidence="1" id="KW-1133">Transmembrane helix</keyword>
<keyword evidence="1" id="KW-0812">Transmembrane</keyword>
<proteinExistence type="predicted"/>
<comment type="caution">
    <text evidence="2">The sequence shown here is derived from an EMBL/GenBank/DDBJ whole genome shotgun (WGS) entry which is preliminary data.</text>
</comment>
<gene>
    <name evidence="2" type="ORF">ACFFJP_04265</name>
</gene>
<feature type="transmembrane region" description="Helical" evidence="1">
    <location>
        <begin position="32"/>
        <end position="55"/>
    </location>
</feature>
<evidence type="ECO:0000313" key="3">
    <source>
        <dbReference type="Proteomes" id="UP001589813"/>
    </source>
</evidence>
<evidence type="ECO:0000256" key="1">
    <source>
        <dbReference type="SAM" id="Phobius"/>
    </source>
</evidence>
<dbReference type="Proteomes" id="UP001589813">
    <property type="component" value="Unassembled WGS sequence"/>
</dbReference>